<dbReference type="InterPro" id="IPR001789">
    <property type="entry name" value="Sig_transdc_resp-reg_receiver"/>
</dbReference>
<dbReference type="InterPro" id="IPR037522">
    <property type="entry name" value="HD_GYP_dom"/>
</dbReference>
<dbReference type="Gene3D" id="3.30.450.20">
    <property type="entry name" value="PAS domain"/>
    <property type="match status" value="1"/>
</dbReference>
<dbReference type="Gene3D" id="3.40.50.2300">
    <property type="match status" value="1"/>
</dbReference>
<dbReference type="InterPro" id="IPR035965">
    <property type="entry name" value="PAS-like_dom_sf"/>
</dbReference>
<dbReference type="InterPro" id="IPR003607">
    <property type="entry name" value="HD/PDEase_dom"/>
</dbReference>
<dbReference type="Pfam" id="PF13487">
    <property type="entry name" value="HD_5"/>
    <property type="match status" value="1"/>
</dbReference>
<dbReference type="Pfam" id="PF00072">
    <property type="entry name" value="Response_reg"/>
    <property type="match status" value="1"/>
</dbReference>
<organism evidence="4 5">
    <name type="scientific">Candidatus Edwardsbacteria bacterium GWF2_54_11</name>
    <dbReference type="NCBI Taxonomy" id="1817851"/>
    <lineage>
        <taxon>Bacteria</taxon>
        <taxon>Candidatus Edwardsiibacteriota</taxon>
    </lineage>
</organism>
<keyword evidence="1" id="KW-0597">Phosphoprotein</keyword>
<dbReference type="GO" id="GO:0006355">
    <property type="term" value="P:regulation of DNA-templated transcription"/>
    <property type="evidence" value="ECO:0007669"/>
    <property type="project" value="InterPro"/>
</dbReference>
<dbReference type="PROSITE" id="PS50110">
    <property type="entry name" value="RESPONSE_REGULATORY"/>
    <property type="match status" value="1"/>
</dbReference>
<evidence type="ECO:0000259" key="3">
    <source>
        <dbReference type="PROSITE" id="PS51832"/>
    </source>
</evidence>
<reference evidence="4 5" key="1">
    <citation type="journal article" date="2016" name="Nat. Commun.">
        <title>Thousands of microbial genomes shed light on interconnected biogeochemical processes in an aquifer system.</title>
        <authorList>
            <person name="Anantharaman K."/>
            <person name="Brown C.T."/>
            <person name="Hug L.A."/>
            <person name="Sharon I."/>
            <person name="Castelle C.J."/>
            <person name="Probst A.J."/>
            <person name="Thomas B.C."/>
            <person name="Singh A."/>
            <person name="Wilkins M.J."/>
            <person name="Karaoz U."/>
            <person name="Brodie E.L."/>
            <person name="Williams K.H."/>
            <person name="Hubbard S.S."/>
            <person name="Banfield J.F."/>
        </authorList>
    </citation>
    <scope>NUCLEOTIDE SEQUENCE [LARGE SCALE GENOMIC DNA]</scope>
</reference>
<evidence type="ECO:0000256" key="1">
    <source>
        <dbReference type="PROSITE-ProRule" id="PRU00169"/>
    </source>
</evidence>
<dbReference type="SUPFAM" id="SSF55785">
    <property type="entry name" value="PYP-like sensor domain (PAS domain)"/>
    <property type="match status" value="1"/>
</dbReference>
<dbReference type="EMBL" id="MFFM01000025">
    <property type="protein sequence ID" value="OGF13142.1"/>
    <property type="molecule type" value="Genomic_DNA"/>
</dbReference>
<proteinExistence type="predicted"/>
<comment type="caution">
    <text evidence="4">The sequence shown here is derived from an EMBL/GenBank/DDBJ whole genome shotgun (WGS) entry which is preliminary data.</text>
</comment>
<sequence>MELDKLRILLLDDDEVDRMAISRYIQKEDLPYEVEMVTSISEARQKLRDNEYDLALLDYLLPDGKGLDLLKTAKGVPVIFVTGSGDENIAVQALRGGAYDYLIKDPERNYLIVLPATINNVMERKKAESALKESEIKHRVLLNCIKTPILALKEDITIFYCNDTYAEFVKLSIEQLEGRKLIEVFPRINGSETYKAYLDVLQTGKTMVVEGKYENRYLSSSIYRTPWGILAVAEDITERKAAQEALVKANEGLERRVAERTVELARANDELQRSYNDTIIAITAAMDAKDSYTRGHSERVRDIAMCIGDKLGLPAESLKKLSYAALLHDIGKIGVSDLLLTKKGGLTKEEYEEVKMHPVIGGRLVGEIELLKDVAPIISAHHEHFDGSGYPKGLRGQEIPIEARIIGVADAYESMISDRPYRKAYEMKEVIKRLDQASGTQLDPLMVEKLKETI</sequence>
<dbReference type="PANTHER" id="PTHR45228:SF4">
    <property type="entry name" value="LIPOPROTEIN"/>
    <property type="match status" value="1"/>
</dbReference>
<dbReference type="Gene3D" id="1.10.3210.10">
    <property type="entry name" value="Hypothetical protein af1432"/>
    <property type="match status" value="1"/>
</dbReference>
<evidence type="ECO:0000259" key="2">
    <source>
        <dbReference type="PROSITE" id="PS50110"/>
    </source>
</evidence>
<dbReference type="CDD" id="cd00156">
    <property type="entry name" value="REC"/>
    <property type="match status" value="1"/>
</dbReference>
<dbReference type="SUPFAM" id="SSF109604">
    <property type="entry name" value="HD-domain/PDEase-like"/>
    <property type="match status" value="1"/>
</dbReference>
<dbReference type="AlphaFoldDB" id="A0A1F5RFH7"/>
<dbReference type="Pfam" id="PF00989">
    <property type="entry name" value="PAS"/>
    <property type="match status" value="1"/>
</dbReference>
<feature type="domain" description="Response regulatory" evidence="2">
    <location>
        <begin position="7"/>
        <end position="119"/>
    </location>
</feature>
<dbReference type="InterPro" id="IPR000014">
    <property type="entry name" value="PAS"/>
</dbReference>
<dbReference type="PROSITE" id="PS51832">
    <property type="entry name" value="HD_GYP"/>
    <property type="match status" value="1"/>
</dbReference>
<evidence type="ECO:0000313" key="4">
    <source>
        <dbReference type="EMBL" id="OGF13142.1"/>
    </source>
</evidence>
<dbReference type="SMART" id="SM00448">
    <property type="entry name" value="REC"/>
    <property type="match status" value="1"/>
</dbReference>
<dbReference type="InterPro" id="IPR011006">
    <property type="entry name" value="CheY-like_superfamily"/>
</dbReference>
<dbReference type="InterPro" id="IPR013767">
    <property type="entry name" value="PAS_fold"/>
</dbReference>
<dbReference type="SMART" id="SM00471">
    <property type="entry name" value="HDc"/>
    <property type="match status" value="1"/>
</dbReference>
<dbReference type="SUPFAM" id="SSF52172">
    <property type="entry name" value="CheY-like"/>
    <property type="match status" value="1"/>
</dbReference>
<protein>
    <recommendedName>
        <fullName evidence="6">Histidine kinase</fullName>
    </recommendedName>
</protein>
<dbReference type="CDD" id="cd00077">
    <property type="entry name" value="HDc"/>
    <property type="match status" value="1"/>
</dbReference>
<dbReference type="Proteomes" id="UP000177230">
    <property type="component" value="Unassembled WGS sequence"/>
</dbReference>
<name>A0A1F5RFH7_9BACT</name>
<feature type="domain" description="HD-GYP" evidence="3">
    <location>
        <begin position="271"/>
        <end position="454"/>
    </location>
</feature>
<dbReference type="InterPro" id="IPR052020">
    <property type="entry name" value="Cyclic_di-GMP/3'3'-cGAMP_PDE"/>
</dbReference>
<dbReference type="CDD" id="cd00130">
    <property type="entry name" value="PAS"/>
    <property type="match status" value="1"/>
</dbReference>
<dbReference type="PANTHER" id="PTHR45228">
    <property type="entry name" value="CYCLIC DI-GMP PHOSPHODIESTERASE TM_0186-RELATED"/>
    <property type="match status" value="1"/>
</dbReference>
<gene>
    <name evidence="4" type="ORF">A2024_12270</name>
</gene>
<dbReference type="GO" id="GO:0000160">
    <property type="term" value="P:phosphorelay signal transduction system"/>
    <property type="evidence" value="ECO:0007669"/>
    <property type="project" value="InterPro"/>
</dbReference>
<feature type="modified residue" description="4-aspartylphosphate" evidence="1">
    <location>
        <position position="58"/>
    </location>
</feature>
<evidence type="ECO:0008006" key="6">
    <source>
        <dbReference type="Google" id="ProtNLM"/>
    </source>
</evidence>
<dbReference type="NCBIfam" id="TIGR00229">
    <property type="entry name" value="sensory_box"/>
    <property type="match status" value="1"/>
</dbReference>
<evidence type="ECO:0000313" key="5">
    <source>
        <dbReference type="Proteomes" id="UP000177230"/>
    </source>
</evidence>
<accession>A0A1F5RFH7</accession>